<evidence type="ECO:0000256" key="9">
    <source>
        <dbReference type="PIRSR" id="PIRSR614732-1"/>
    </source>
</evidence>
<feature type="binding site" evidence="10">
    <location>
        <position position="33"/>
    </location>
    <ligand>
        <name>substrate</name>
    </ligand>
</feature>
<dbReference type="SUPFAM" id="SSF51366">
    <property type="entry name" value="Ribulose-phoshate binding barrel"/>
    <property type="match status" value="1"/>
</dbReference>
<evidence type="ECO:0000313" key="13">
    <source>
        <dbReference type="EMBL" id="EKO35964.1"/>
    </source>
</evidence>
<feature type="binding site" evidence="10">
    <location>
        <position position="205"/>
    </location>
    <ligand>
        <name>substrate</name>
    </ligand>
</feature>
<evidence type="ECO:0000256" key="10">
    <source>
        <dbReference type="PIRSR" id="PIRSR614732-2"/>
    </source>
</evidence>
<comment type="pathway">
    <text evidence="2 11">Pyrimidine metabolism; UMP biosynthesis via de novo pathway; UMP from orotate: step 2/2.</text>
</comment>
<dbReference type="Proteomes" id="UP000010310">
    <property type="component" value="Unassembled WGS sequence"/>
</dbReference>
<comment type="similarity">
    <text evidence="11">Belongs to the OMP decarboxylase family.</text>
</comment>
<dbReference type="InterPro" id="IPR011060">
    <property type="entry name" value="RibuloseP-bd_barrel"/>
</dbReference>
<evidence type="ECO:0000256" key="3">
    <source>
        <dbReference type="ARBA" id="ARBA00012321"/>
    </source>
</evidence>
<dbReference type="GO" id="GO:0006207">
    <property type="term" value="P:'de novo' pyrimidine nucleobase biosynthetic process"/>
    <property type="evidence" value="ECO:0007669"/>
    <property type="project" value="InterPro"/>
</dbReference>
<evidence type="ECO:0000256" key="8">
    <source>
        <dbReference type="ARBA" id="ARBA00049157"/>
    </source>
</evidence>
<feature type="domain" description="Orotidine 5'-phosphate decarboxylase" evidence="12">
    <location>
        <begin position="5"/>
        <end position="221"/>
    </location>
</feature>
<dbReference type="PANTHER" id="PTHR32119">
    <property type="entry name" value="OROTIDINE 5'-PHOSPHATE DECARBOXYLASE"/>
    <property type="match status" value="1"/>
</dbReference>
<comment type="catalytic activity">
    <reaction evidence="8 11">
        <text>orotidine 5'-phosphate + H(+) = UMP + CO2</text>
        <dbReference type="Rhea" id="RHEA:11596"/>
        <dbReference type="ChEBI" id="CHEBI:15378"/>
        <dbReference type="ChEBI" id="CHEBI:16526"/>
        <dbReference type="ChEBI" id="CHEBI:57538"/>
        <dbReference type="ChEBI" id="CHEBI:57865"/>
        <dbReference type="EC" id="4.1.1.23"/>
    </reaction>
</comment>
<dbReference type="InterPro" id="IPR013785">
    <property type="entry name" value="Aldolase_TIM"/>
</dbReference>
<dbReference type="EC" id="4.1.1.23" evidence="3 11"/>
<dbReference type="InterPro" id="IPR001754">
    <property type="entry name" value="OMPdeCOase_dom"/>
</dbReference>
<dbReference type="InterPro" id="IPR014732">
    <property type="entry name" value="OMPdecase"/>
</dbReference>
<feature type="binding site" evidence="10">
    <location>
        <position position="185"/>
    </location>
    <ligand>
        <name>substrate</name>
    </ligand>
</feature>
<feature type="binding site" evidence="10">
    <location>
        <position position="206"/>
    </location>
    <ligand>
        <name>substrate</name>
    </ligand>
</feature>
<gene>
    <name evidence="13" type="primary">pyrF</name>
    <name evidence="13" type="ORF">B273_0631</name>
</gene>
<keyword evidence="7 11" id="KW-0456">Lyase</keyword>
<feature type="active site" description="For OMPdecase activity" evidence="9">
    <location>
        <position position="65"/>
    </location>
</feature>
<comment type="function">
    <text evidence="1">Catalyzes the decarboxylation of orotidine 5'-monophosphate (OMP) to uridine 5'-monophosphate (UMP).</text>
</comment>
<dbReference type="Gene3D" id="3.20.20.70">
    <property type="entry name" value="Aldolase class I"/>
    <property type="match status" value="1"/>
</dbReference>
<evidence type="ECO:0000256" key="6">
    <source>
        <dbReference type="ARBA" id="ARBA00022975"/>
    </source>
</evidence>
<name>K6G3Z6_9GAMM</name>
<dbReference type="InterPro" id="IPR018089">
    <property type="entry name" value="OMPdecase_AS"/>
</dbReference>
<dbReference type="PROSITE" id="PS00156">
    <property type="entry name" value="OMPDECASE"/>
    <property type="match status" value="1"/>
</dbReference>
<dbReference type="Pfam" id="PF00215">
    <property type="entry name" value="OMPdecase"/>
    <property type="match status" value="1"/>
</dbReference>
<feature type="binding site" evidence="10">
    <location>
        <position position="11"/>
    </location>
    <ligand>
        <name>substrate</name>
    </ligand>
</feature>
<dbReference type="PANTHER" id="PTHR32119:SF2">
    <property type="entry name" value="OROTIDINE 5'-PHOSPHATE DECARBOXYLASE"/>
    <property type="match status" value="1"/>
</dbReference>
<dbReference type="UniPathway" id="UPA00070">
    <property type="reaction ID" value="UER00120"/>
</dbReference>
<evidence type="ECO:0000256" key="11">
    <source>
        <dbReference type="RuleBase" id="RU000512"/>
    </source>
</evidence>
<dbReference type="STRING" id="1208365.B273_0631"/>
<feature type="binding site" evidence="10">
    <location>
        <position position="177"/>
    </location>
    <ligand>
        <name>substrate</name>
    </ligand>
</feature>
<feature type="active site" description="For OMPdecase activity" evidence="9">
    <location>
        <position position="60"/>
    </location>
</feature>
<keyword evidence="5 11" id="KW-0210">Decarboxylase</keyword>
<reference evidence="13 14" key="1">
    <citation type="submission" date="2012-09" db="EMBL/GenBank/DDBJ databases">
        <authorList>
            <person name="Dupont C.L."/>
            <person name="Rusch D.B."/>
            <person name="Lombardo M.-J."/>
            <person name="Novotny M."/>
            <person name="Yee-Greenbaum J."/>
            <person name="Laskin R."/>
        </authorList>
    </citation>
    <scope>NUCLEOTIDE SEQUENCE [LARGE SCALE GENOMIC DNA]</scope>
    <source>
        <strain evidence="13">SAR86E</strain>
    </source>
</reference>
<dbReference type="EMBL" id="AMWX01000012">
    <property type="protein sequence ID" value="EKO35964.1"/>
    <property type="molecule type" value="Genomic_DNA"/>
</dbReference>
<keyword evidence="6 11" id="KW-0665">Pyrimidine biosynthesis</keyword>
<dbReference type="GO" id="GO:0004590">
    <property type="term" value="F:orotidine-5'-phosphate decarboxylase activity"/>
    <property type="evidence" value="ECO:0007669"/>
    <property type="project" value="UniProtKB-EC"/>
</dbReference>
<evidence type="ECO:0000313" key="14">
    <source>
        <dbReference type="Proteomes" id="UP000010310"/>
    </source>
</evidence>
<evidence type="ECO:0000256" key="4">
    <source>
        <dbReference type="ARBA" id="ARBA00021923"/>
    </source>
</evidence>
<dbReference type="CDD" id="cd04725">
    <property type="entry name" value="OMP_decarboxylase_like"/>
    <property type="match status" value="1"/>
</dbReference>
<evidence type="ECO:0000256" key="5">
    <source>
        <dbReference type="ARBA" id="ARBA00022793"/>
    </source>
</evidence>
<protein>
    <recommendedName>
        <fullName evidence="4 11">Orotidine 5'-phosphate decarboxylase</fullName>
        <ecNumber evidence="3 11">4.1.1.23</ecNumber>
    </recommendedName>
</protein>
<organism evidence="13 14">
    <name type="scientific">SAR86 cluster bacterium SAR86E</name>
    <dbReference type="NCBI Taxonomy" id="1208365"/>
    <lineage>
        <taxon>Bacteria</taxon>
        <taxon>Pseudomonadati</taxon>
        <taxon>Pseudomonadota</taxon>
        <taxon>Gammaproteobacteria</taxon>
        <taxon>SAR86 cluster</taxon>
    </lineage>
</organism>
<dbReference type="SMART" id="SM00934">
    <property type="entry name" value="OMPdecase"/>
    <property type="match status" value="1"/>
</dbReference>
<dbReference type="PATRIC" id="fig|1208365.4.peg.1222"/>
<feature type="binding site" evidence="10">
    <location>
        <position position="117"/>
    </location>
    <ligand>
        <name>substrate</name>
    </ligand>
</feature>
<proteinExistence type="inferred from homology"/>
<feature type="active site" description="For OMPdecase activity" evidence="9">
    <location>
        <position position="62"/>
    </location>
</feature>
<sequence length="228" mass="24928">MTDPRIIVAIDTFDLEKANAILEQLNPDLCLVKIGSVVFNALGKSFLKHASSQGFKIFLDLKLHDIPNTVSETIKGFNDCKIDMLTVHLSGGEEMLKTAILAGKSINTKVIGVSMLTSLEDEDSLTLFGNKLEDQISNLFRVAVKANIDGIVCSPHELEIANTILGPNSIKITPGIRDIKIKDDQVRTMNAKEAIEMGSTFLVIGRPITQAEGISQALQNFNNSIYEK</sequence>
<dbReference type="NCBIfam" id="NF001273">
    <property type="entry name" value="PRK00230.1"/>
    <property type="match status" value="1"/>
</dbReference>
<dbReference type="NCBIfam" id="TIGR01740">
    <property type="entry name" value="pyrF"/>
    <property type="match status" value="1"/>
</dbReference>
<keyword evidence="14" id="KW-1185">Reference proteome</keyword>
<evidence type="ECO:0000259" key="12">
    <source>
        <dbReference type="SMART" id="SM00934"/>
    </source>
</evidence>
<dbReference type="GO" id="GO:0005829">
    <property type="term" value="C:cytosol"/>
    <property type="evidence" value="ECO:0007669"/>
    <property type="project" value="TreeGrafter"/>
</dbReference>
<evidence type="ECO:0000256" key="1">
    <source>
        <dbReference type="ARBA" id="ARBA00002356"/>
    </source>
</evidence>
<dbReference type="AlphaFoldDB" id="K6G3Z6"/>
<evidence type="ECO:0000256" key="2">
    <source>
        <dbReference type="ARBA" id="ARBA00004861"/>
    </source>
</evidence>
<accession>K6G3Z6</accession>
<dbReference type="GO" id="GO:0044205">
    <property type="term" value="P:'de novo' UMP biosynthetic process"/>
    <property type="evidence" value="ECO:0007669"/>
    <property type="project" value="UniProtKB-UniPathway"/>
</dbReference>
<comment type="caution">
    <text evidence="13">The sequence shown here is derived from an EMBL/GenBank/DDBJ whole genome shotgun (WGS) entry which is preliminary data.</text>
</comment>
<evidence type="ECO:0000256" key="7">
    <source>
        <dbReference type="ARBA" id="ARBA00023239"/>
    </source>
</evidence>